<evidence type="ECO:0000256" key="1">
    <source>
        <dbReference type="ARBA" id="ARBA00008683"/>
    </source>
</evidence>
<dbReference type="EMBL" id="MSIF01000022">
    <property type="protein sequence ID" value="OLF06352.1"/>
    <property type="molecule type" value="Genomic_DNA"/>
</dbReference>
<keyword evidence="2" id="KW-0645">Protease</keyword>
<dbReference type="GO" id="GO:0004252">
    <property type="term" value="F:serine-type endopeptidase activity"/>
    <property type="evidence" value="ECO:0007669"/>
    <property type="project" value="InterPro"/>
</dbReference>
<dbReference type="SUPFAM" id="SSF52096">
    <property type="entry name" value="ClpP/crotonase"/>
    <property type="match status" value="1"/>
</dbReference>
<dbReference type="CDD" id="cd07023">
    <property type="entry name" value="S49_Sppa_N_C"/>
    <property type="match status" value="1"/>
</dbReference>
<dbReference type="InterPro" id="IPR002142">
    <property type="entry name" value="Peptidase_S49"/>
</dbReference>
<dbReference type="InterPro" id="IPR001907">
    <property type="entry name" value="ClpP"/>
</dbReference>
<dbReference type="Gene3D" id="3.90.226.10">
    <property type="entry name" value="2-enoyl-CoA Hydratase, Chain A, domain 1"/>
    <property type="match status" value="1"/>
</dbReference>
<name>A0A7Z1AWD7_9PSEU</name>
<comment type="similarity">
    <text evidence="1">Belongs to the peptidase S49 family.</text>
</comment>
<proteinExistence type="inferred from homology"/>
<dbReference type="PANTHER" id="PTHR42987">
    <property type="entry name" value="PEPTIDASE S49"/>
    <property type="match status" value="1"/>
</dbReference>
<dbReference type="PANTHER" id="PTHR42987:SF8">
    <property type="entry name" value="PROTEINASE"/>
    <property type="match status" value="1"/>
</dbReference>
<dbReference type="PRINTS" id="PR00127">
    <property type="entry name" value="CLPPROTEASEP"/>
</dbReference>
<dbReference type="Gene3D" id="6.20.330.10">
    <property type="match status" value="1"/>
</dbReference>
<dbReference type="Pfam" id="PF01343">
    <property type="entry name" value="Peptidase_S49"/>
    <property type="match status" value="1"/>
</dbReference>
<feature type="domain" description="Peptidase S49" evidence="5">
    <location>
        <begin position="95"/>
        <end position="237"/>
    </location>
</feature>
<accession>A0A7Z1AWD7</accession>
<comment type="caution">
    <text evidence="6">The sequence shown here is derived from an EMBL/GenBank/DDBJ whole genome shotgun (WGS) entry which is preliminary data.</text>
</comment>
<sequence length="294" mass="31542">MRELVSEKLTARLPLFGDRGSGKPVVAVVKLHGVITPTPSPLARGTININTVESALTRAFEHDRLRAVAVVINSPGGAPTQSALVAERIRELADRKKVPVLAFCEDVAASGGYWLACAGDEIFAHRSSLVGSIGVVSAGFGLSGLLERVGVERRVYTAGAHKVRLDPFRPEKDEDVEWLKSLQSQLHDQFVDWVRTRRGARLADEDLFSGEVWTGAKAKDLGLVDGVGNLREVIEQRYPDAELSVAEPKRPLLARLGLGGPGAGLFGGLTGPAERALAAVEAVEVRATWSRFGL</sequence>
<dbReference type="RefSeq" id="WP_075136854.1">
    <property type="nucleotide sequence ID" value="NZ_MSIF01000022.1"/>
</dbReference>
<evidence type="ECO:0000313" key="7">
    <source>
        <dbReference type="Proteomes" id="UP000185696"/>
    </source>
</evidence>
<dbReference type="Proteomes" id="UP000185696">
    <property type="component" value="Unassembled WGS sequence"/>
</dbReference>
<dbReference type="GO" id="GO:0006508">
    <property type="term" value="P:proteolysis"/>
    <property type="evidence" value="ECO:0007669"/>
    <property type="project" value="UniProtKB-KW"/>
</dbReference>
<dbReference type="InterPro" id="IPR029045">
    <property type="entry name" value="ClpP/crotonase-like_dom_sf"/>
</dbReference>
<dbReference type="OrthoDB" id="9764363at2"/>
<evidence type="ECO:0000259" key="5">
    <source>
        <dbReference type="Pfam" id="PF01343"/>
    </source>
</evidence>
<organism evidence="6 7">
    <name type="scientific">Actinophytocola xinjiangensis</name>
    <dbReference type="NCBI Taxonomy" id="485602"/>
    <lineage>
        <taxon>Bacteria</taxon>
        <taxon>Bacillati</taxon>
        <taxon>Actinomycetota</taxon>
        <taxon>Actinomycetes</taxon>
        <taxon>Pseudonocardiales</taxon>
        <taxon>Pseudonocardiaceae</taxon>
    </lineage>
</organism>
<gene>
    <name evidence="6" type="ORF">BLA60_32480</name>
</gene>
<reference evidence="6 7" key="1">
    <citation type="submission" date="2016-12" db="EMBL/GenBank/DDBJ databases">
        <title>The draft genome sequence of Actinophytocola xinjiangensis.</title>
        <authorList>
            <person name="Wang W."/>
            <person name="Yuan L."/>
        </authorList>
    </citation>
    <scope>NUCLEOTIDE SEQUENCE [LARGE SCALE GENOMIC DNA]</scope>
    <source>
        <strain evidence="6 7">CGMCC 4.4663</strain>
    </source>
</reference>
<keyword evidence="7" id="KW-1185">Reference proteome</keyword>
<keyword evidence="3" id="KW-0378">Hydrolase</keyword>
<evidence type="ECO:0000256" key="3">
    <source>
        <dbReference type="ARBA" id="ARBA00022801"/>
    </source>
</evidence>
<evidence type="ECO:0000256" key="2">
    <source>
        <dbReference type="ARBA" id="ARBA00022670"/>
    </source>
</evidence>
<dbReference type="InterPro" id="IPR047272">
    <property type="entry name" value="S49_SppA_C"/>
</dbReference>
<evidence type="ECO:0000313" key="6">
    <source>
        <dbReference type="EMBL" id="OLF06352.1"/>
    </source>
</evidence>
<dbReference type="GO" id="GO:0004176">
    <property type="term" value="F:ATP-dependent peptidase activity"/>
    <property type="evidence" value="ECO:0007669"/>
    <property type="project" value="InterPro"/>
</dbReference>
<dbReference type="AlphaFoldDB" id="A0A7Z1AWD7"/>
<evidence type="ECO:0000256" key="4">
    <source>
        <dbReference type="ARBA" id="ARBA00022825"/>
    </source>
</evidence>
<keyword evidence="4" id="KW-0720">Serine protease</keyword>
<protein>
    <submittedName>
        <fullName evidence="6">S49 family peptidase</fullName>
    </submittedName>
</protein>